<dbReference type="EMBL" id="VJOY01000004">
    <property type="protein sequence ID" value="TRX75662.1"/>
    <property type="molecule type" value="Genomic_DNA"/>
</dbReference>
<dbReference type="OrthoDB" id="7366224at2"/>
<evidence type="ECO:0000259" key="2">
    <source>
        <dbReference type="Pfam" id="PF18433"/>
    </source>
</evidence>
<protein>
    <recommendedName>
        <fullName evidence="2">DUF5610 domain-containing protein</fullName>
    </recommendedName>
</protein>
<evidence type="ECO:0000313" key="4">
    <source>
        <dbReference type="Proteomes" id="UP000315235"/>
    </source>
</evidence>
<dbReference type="Pfam" id="PF18433">
    <property type="entry name" value="DUF5610"/>
    <property type="match status" value="1"/>
</dbReference>
<dbReference type="Proteomes" id="UP000315235">
    <property type="component" value="Unassembled WGS sequence"/>
</dbReference>
<sequence length="382" mass="39823">MAALTSPLLNNAARQTFSSQPTVRNSADAQSALANRLASKLGMDPASLSANRDDYTPDKVSDRLLGFIEGRLKSEAASGADTEKMEKLLSQAREGIEKGFAEARKILKGMGVLTGQIASDVDATYDKITAGLDKLDKTYGGTPAAKPDSASLSTAYSERSSATAQTFDLEVTTKEGDKLKISIAQASADWSKSGSVSDGSSGVSASSSGQLQIGAWKVSVEGDLNDEEKASLTDLLDKVQDLSGKFFSGDLAGAFDKAVSLDLDGTQLASMSLNLTQTRMRQATDAYSEVAQQGGAQGGAASAMNGTLRDYAQSLLDALGSANQVATDGKSMLQDLLKGGFGLNDQLDDAQRDKAEKLNTTLLDGLQKLVAHDTGKPAAVLS</sequence>
<dbReference type="RefSeq" id="WP_143487754.1">
    <property type="nucleotide sequence ID" value="NZ_VJOY01000004.1"/>
</dbReference>
<evidence type="ECO:0000256" key="1">
    <source>
        <dbReference type="SAM" id="MobiDB-lite"/>
    </source>
</evidence>
<feature type="region of interest" description="Disordered" evidence="1">
    <location>
        <begin position="1"/>
        <end position="30"/>
    </location>
</feature>
<name>A0A553H1R1_9PSED</name>
<gene>
    <name evidence="3" type="ORF">FM069_07940</name>
</gene>
<accession>A0A553H1R1</accession>
<evidence type="ECO:0000313" key="3">
    <source>
        <dbReference type="EMBL" id="TRX75662.1"/>
    </source>
</evidence>
<comment type="caution">
    <text evidence="3">The sequence shown here is derived from an EMBL/GenBank/DDBJ whole genome shotgun (WGS) entry which is preliminary data.</text>
</comment>
<dbReference type="AlphaFoldDB" id="A0A553H1R1"/>
<dbReference type="Gene3D" id="1.10.132.90">
    <property type="match status" value="1"/>
</dbReference>
<keyword evidence="4" id="KW-1185">Reference proteome</keyword>
<proteinExistence type="predicted"/>
<dbReference type="InterPro" id="IPR041651">
    <property type="entry name" value="DUF5610"/>
</dbReference>
<feature type="compositionally biased region" description="Polar residues" evidence="1">
    <location>
        <begin position="7"/>
        <end position="30"/>
    </location>
</feature>
<organism evidence="3 4">
    <name type="scientific">Pseudomonas mangiferae</name>
    <dbReference type="NCBI Taxonomy" id="2593654"/>
    <lineage>
        <taxon>Bacteria</taxon>
        <taxon>Pseudomonadati</taxon>
        <taxon>Pseudomonadota</taxon>
        <taxon>Gammaproteobacteria</taxon>
        <taxon>Pseudomonadales</taxon>
        <taxon>Pseudomonadaceae</taxon>
        <taxon>Pseudomonas</taxon>
    </lineage>
</organism>
<reference evidence="3 4" key="1">
    <citation type="submission" date="2019-07" db="EMBL/GenBank/DDBJ databases">
        <title>Pseudomonas mangiferae sp. nov., isolated from bark of mango tree in Thailand.</title>
        <authorList>
            <person name="Srisuk N."/>
            <person name="Anurat P."/>
        </authorList>
    </citation>
    <scope>NUCLEOTIDE SEQUENCE [LARGE SCALE GENOMIC DNA]</scope>
    <source>
        <strain evidence="3 4">DMKU_BBB3-04</strain>
    </source>
</reference>
<feature type="domain" description="DUF5610" evidence="2">
    <location>
        <begin position="26"/>
        <end position="135"/>
    </location>
</feature>